<dbReference type="EMBL" id="BARS01018380">
    <property type="protein sequence ID" value="GAF93810.1"/>
    <property type="molecule type" value="Genomic_DNA"/>
</dbReference>
<gene>
    <name evidence="1" type="ORF">S01H1_29908</name>
</gene>
<protein>
    <submittedName>
        <fullName evidence="1">Uncharacterized protein</fullName>
    </submittedName>
</protein>
<dbReference type="AlphaFoldDB" id="X0UZG2"/>
<reference evidence="1" key="1">
    <citation type="journal article" date="2014" name="Front. Microbiol.">
        <title>High frequency of phylogenetically diverse reductive dehalogenase-homologous genes in deep subseafloor sedimentary metagenomes.</title>
        <authorList>
            <person name="Kawai M."/>
            <person name="Futagami T."/>
            <person name="Toyoda A."/>
            <person name="Takaki Y."/>
            <person name="Nishi S."/>
            <person name="Hori S."/>
            <person name="Arai W."/>
            <person name="Tsubouchi T."/>
            <person name="Morono Y."/>
            <person name="Uchiyama I."/>
            <person name="Ito T."/>
            <person name="Fujiyama A."/>
            <person name="Inagaki F."/>
            <person name="Takami H."/>
        </authorList>
    </citation>
    <scope>NUCLEOTIDE SEQUENCE</scope>
    <source>
        <strain evidence="1">Expedition CK06-06</strain>
    </source>
</reference>
<name>X0UZG2_9ZZZZ</name>
<proteinExistence type="predicted"/>
<sequence>MAKRKEKLGRKDNMRKILLLSFIFVFLISLAVPLISSAAPIQTNVNIVIGYDVEIVIPNDIEVNQSYTFHVHVFNRSNGLPVLNTNGVECNLHVYNAETGSHLIEDTMTADPDNIYDWNYSINQDVLETTGEGELMAFCNNTAYGGFVKEE</sequence>
<comment type="caution">
    <text evidence="1">The sequence shown here is derived from an EMBL/GenBank/DDBJ whole genome shotgun (WGS) entry which is preliminary data.</text>
</comment>
<feature type="non-terminal residue" evidence="1">
    <location>
        <position position="151"/>
    </location>
</feature>
<organism evidence="1">
    <name type="scientific">marine sediment metagenome</name>
    <dbReference type="NCBI Taxonomy" id="412755"/>
    <lineage>
        <taxon>unclassified sequences</taxon>
        <taxon>metagenomes</taxon>
        <taxon>ecological metagenomes</taxon>
    </lineage>
</organism>
<evidence type="ECO:0000313" key="1">
    <source>
        <dbReference type="EMBL" id="GAF93810.1"/>
    </source>
</evidence>
<accession>X0UZG2</accession>